<feature type="compositionally biased region" description="Polar residues" evidence="1">
    <location>
        <begin position="7"/>
        <end position="22"/>
    </location>
</feature>
<feature type="region of interest" description="Disordered" evidence="1">
    <location>
        <begin position="1"/>
        <end position="62"/>
    </location>
</feature>
<protein>
    <submittedName>
        <fullName evidence="3">Uncharacterized protein</fullName>
    </submittedName>
</protein>
<organism evidence="2 3">
    <name type="scientific">Meloidogyne javanica</name>
    <name type="common">Root-knot nematode worm</name>
    <dbReference type="NCBI Taxonomy" id="6303"/>
    <lineage>
        <taxon>Eukaryota</taxon>
        <taxon>Metazoa</taxon>
        <taxon>Ecdysozoa</taxon>
        <taxon>Nematoda</taxon>
        <taxon>Chromadorea</taxon>
        <taxon>Rhabditida</taxon>
        <taxon>Tylenchina</taxon>
        <taxon>Tylenchomorpha</taxon>
        <taxon>Tylenchoidea</taxon>
        <taxon>Meloidogynidae</taxon>
        <taxon>Meloidogyninae</taxon>
        <taxon>Meloidogyne</taxon>
        <taxon>Meloidogyne incognita group</taxon>
    </lineage>
</organism>
<evidence type="ECO:0000313" key="2">
    <source>
        <dbReference type="Proteomes" id="UP000887561"/>
    </source>
</evidence>
<dbReference type="WBParaSite" id="scaffold42797_cov431.g24056">
    <property type="protein sequence ID" value="scaffold42797_cov431.g24056"/>
    <property type="gene ID" value="scaffold42797_cov431.g24056"/>
</dbReference>
<dbReference type="AlphaFoldDB" id="A0A915MKE4"/>
<evidence type="ECO:0000256" key="1">
    <source>
        <dbReference type="SAM" id="MobiDB-lite"/>
    </source>
</evidence>
<proteinExistence type="predicted"/>
<keyword evidence="2" id="KW-1185">Reference proteome</keyword>
<sequence>GYHLTQEEQQNLDGLNISLQDNETQKDGVISDMQKLYSYVKDPDTQRKRKRGEGHSGAGSGI</sequence>
<reference evidence="3" key="1">
    <citation type="submission" date="2022-11" db="UniProtKB">
        <authorList>
            <consortium name="WormBaseParasite"/>
        </authorList>
    </citation>
    <scope>IDENTIFICATION</scope>
</reference>
<dbReference type="Proteomes" id="UP000887561">
    <property type="component" value="Unplaced"/>
</dbReference>
<evidence type="ECO:0000313" key="3">
    <source>
        <dbReference type="WBParaSite" id="scaffold42797_cov431.g24056"/>
    </source>
</evidence>
<name>A0A915MKE4_MELJA</name>
<accession>A0A915MKE4</accession>